<accession>A0A953L7Z6</accession>
<evidence type="ECO:0000313" key="2">
    <source>
        <dbReference type="Proteomes" id="UP000753961"/>
    </source>
</evidence>
<proteinExistence type="predicted"/>
<sequence length="108" mass="12369">MGSQRDVVLQGADGYRIQIFSSDAYKNEASTVAEYKSEIKQNPLFKEFVREEPNGFVYAFQLDSTTINHGFRFIQVRNGKEIVIQQGMLGLYSKDEADRLFTYALNSK</sequence>
<reference evidence="1" key="1">
    <citation type="submission" date="2021-06" db="EMBL/GenBank/DDBJ databases">
        <title>44 bacteria genomes isolated from Dapeng, Shenzhen.</title>
        <authorList>
            <person name="Zheng W."/>
            <person name="Yu S."/>
            <person name="Huang Y."/>
        </authorList>
    </citation>
    <scope>NUCLEOTIDE SEQUENCE</scope>
    <source>
        <strain evidence="1">DP5N28-2</strain>
    </source>
</reference>
<name>A0A953L7Z6_9BACT</name>
<dbReference type="Proteomes" id="UP000753961">
    <property type="component" value="Unassembled WGS sequence"/>
</dbReference>
<keyword evidence="2" id="KW-1185">Reference proteome</keyword>
<gene>
    <name evidence="1" type="ORF">KUV50_13930</name>
</gene>
<dbReference type="AlphaFoldDB" id="A0A953L7Z6"/>
<comment type="caution">
    <text evidence="1">The sequence shown here is derived from an EMBL/GenBank/DDBJ whole genome shotgun (WGS) entry which is preliminary data.</text>
</comment>
<organism evidence="1 2">
    <name type="scientific">Membranihabitans marinus</name>
    <dbReference type="NCBI Taxonomy" id="1227546"/>
    <lineage>
        <taxon>Bacteria</taxon>
        <taxon>Pseudomonadati</taxon>
        <taxon>Bacteroidota</taxon>
        <taxon>Saprospiria</taxon>
        <taxon>Saprospirales</taxon>
        <taxon>Saprospiraceae</taxon>
        <taxon>Membranihabitans</taxon>
    </lineage>
</organism>
<dbReference type="EMBL" id="JAHVHU010000013">
    <property type="protein sequence ID" value="MBY5959247.1"/>
    <property type="molecule type" value="Genomic_DNA"/>
</dbReference>
<evidence type="ECO:0000313" key="1">
    <source>
        <dbReference type="EMBL" id="MBY5959247.1"/>
    </source>
</evidence>
<dbReference type="RefSeq" id="WP_222580785.1">
    <property type="nucleotide sequence ID" value="NZ_JAHVHU010000013.1"/>
</dbReference>
<protein>
    <submittedName>
        <fullName evidence="1">Uncharacterized protein</fullName>
    </submittedName>
</protein>